<name>C6L9D4_9FIRM</name>
<gene>
    <name evidence="2" type="ORF">BRYFOR_05224</name>
</gene>
<dbReference type="Proteomes" id="UP000005561">
    <property type="component" value="Unassembled WGS sequence"/>
</dbReference>
<comment type="caution">
    <text evidence="2">The sequence shown here is derived from an EMBL/GenBank/DDBJ whole genome shotgun (WGS) entry which is preliminary data.</text>
</comment>
<keyword evidence="3" id="KW-1185">Reference proteome</keyword>
<organism evidence="2 3">
    <name type="scientific">Marvinbryantia formatexigens DSM 14469</name>
    <dbReference type="NCBI Taxonomy" id="478749"/>
    <lineage>
        <taxon>Bacteria</taxon>
        <taxon>Bacillati</taxon>
        <taxon>Bacillota</taxon>
        <taxon>Clostridia</taxon>
        <taxon>Lachnospirales</taxon>
        <taxon>Lachnospiraceae</taxon>
        <taxon>Marvinbryantia</taxon>
    </lineage>
</organism>
<keyword evidence="1" id="KW-0812">Transmembrane</keyword>
<dbReference type="eggNOG" id="ENOG5033HB7">
    <property type="taxonomic scope" value="Bacteria"/>
</dbReference>
<protein>
    <recommendedName>
        <fullName evidence="4">DUF4352 domain-containing protein</fullName>
    </recommendedName>
</protein>
<dbReference type="STRING" id="168384.SAMN05660368_02838"/>
<reference evidence="2" key="1">
    <citation type="submission" date="2009-07" db="EMBL/GenBank/DDBJ databases">
        <authorList>
            <person name="Weinstock G."/>
            <person name="Sodergren E."/>
            <person name="Clifton S."/>
            <person name="Fulton L."/>
            <person name="Fulton B."/>
            <person name="Courtney L."/>
            <person name="Fronick C."/>
            <person name="Harrison M."/>
            <person name="Strong C."/>
            <person name="Farmer C."/>
            <person name="Delahaunty K."/>
            <person name="Markovic C."/>
            <person name="Hall O."/>
            <person name="Minx P."/>
            <person name="Tomlinson C."/>
            <person name="Mitreva M."/>
            <person name="Nelson J."/>
            <person name="Hou S."/>
            <person name="Wollam A."/>
            <person name="Pepin K.H."/>
            <person name="Johnson M."/>
            <person name="Bhonagiri V."/>
            <person name="Nash W.E."/>
            <person name="Warren W."/>
            <person name="Chinwalla A."/>
            <person name="Mardis E.R."/>
            <person name="Wilson R.K."/>
        </authorList>
    </citation>
    <scope>NUCLEOTIDE SEQUENCE [LARGE SCALE GENOMIC DNA]</scope>
    <source>
        <strain evidence="2">DSM 14469</strain>
    </source>
</reference>
<keyword evidence="1" id="KW-0472">Membrane</keyword>
<evidence type="ECO:0000313" key="2">
    <source>
        <dbReference type="EMBL" id="EET62873.1"/>
    </source>
</evidence>
<keyword evidence="1" id="KW-1133">Transmembrane helix</keyword>
<evidence type="ECO:0000313" key="3">
    <source>
        <dbReference type="Proteomes" id="UP000005561"/>
    </source>
</evidence>
<feature type="transmembrane region" description="Helical" evidence="1">
    <location>
        <begin position="12"/>
        <end position="31"/>
    </location>
</feature>
<evidence type="ECO:0008006" key="4">
    <source>
        <dbReference type="Google" id="ProtNLM"/>
    </source>
</evidence>
<sequence>MEDKQMKIRKRKWLLIIPGIFLICLWIHAVYRINREIPRTKSIVYQNGEWVPWKNGVEILVKGGSFMEDSQIRGNQNVTEGMRYAGEMKLLWVDIELKNTSQTGARVDCLELGAEAPGWANIPNPDFYYTINEGKNGLQTELEPGENIEYSLPFLLLKNNFRNSEWKKVEQKEYYITLALYPEKKMIAVQT</sequence>
<dbReference type="AlphaFoldDB" id="C6L9D4"/>
<dbReference type="EMBL" id="ACCL02000001">
    <property type="protein sequence ID" value="EET62873.1"/>
    <property type="molecule type" value="Genomic_DNA"/>
</dbReference>
<evidence type="ECO:0000256" key="1">
    <source>
        <dbReference type="SAM" id="Phobius"/>
    </source>
</evidence>
<proteinExistence type="predicted"/>
<accession>C6L9D4</accession>